<dbReference type="RefSeq" id="WP_022072339.1">
    <property type="nucleotide sequence ID" value="NZ_HF999329.1"/>
</dbReference>
<keyword evidence="2" id="KW-0472">Membrane</keyword>
<evidence type="ECO:0000256" key="2">
    <source>
        <dbReference type="SAM" id="Phobius"/>
    </source>
</evidence>
<evidence type="ECO:0000256" key="1">
    <source>
        <dbReference type="SAM" id="Coils"/>
    </source>
</evidence>
<accession>R5Y3D4</accession>
<feature type="transmembrane region" description="Helical" evidence="2">
    <location>
        <begin position="54"/>
        <end position="71"/>
    </location>
</feature>
<dbReference type="Proteomes" id="UP000017980">
    <property type="component" value="Unassembled WGS sequence"/>
</dbReference>
<evidence type="ECO:0000313" key="3">
    <source>
        <dbReference type="EMBL" id="CDA11182.1"/>
    </source>
</evidence>
<evidence type="ECO:0008006" key="5">
    <source>
        <dbReference type="Google" id="ProtNLM"/>
    </source>
</evidence>
<comment type="caution">
    <text evidence="3">The sequence shown here is derived from an EMBL/GenBank/DDBJ whole genome shotgun (WGS) entry which is preliminary data.</text>
</comment>
<name>R5Y3D4_9FIRM</name>
<proteinExistence type="predicted"/>
<dbReference type="InterPro" id="IPR019715">
    <property type="entry name" value="Haemolysin_XhlA"/>
</dbReference>
<dbReference type="EMBL" id="CBBD010000050">
    <property type="protein sequence ID" value="CDA11182.1"/>
    <property type="molecule type" value="Genomic_DNA"/>
</dbReference>
<feature type="coiled-coil region" evidence="1">
    <location>
        <begin position="3"/>
        <end position="37"/>
    </location>
</feature>
<reference evidence="3" key="1">
    <citation type="submission" date="2012-11" db="EMBL/GenBank/DDBJ databases">
        <title>Dependencies among metagenomic species, viruses, plasmids and units of genetic variation.</title>
        <authorList>
            <person name="Nielsen H.B."/>
            <person name="Almeida M."/>
            <person name="Juncker A.S."/>
            <person name="Rasmussen S."/>
            <person name="Li J."/>
            <person name="Sunagawa S."/>
            <person name="Plichta D."/>
            <person name="Gautier L."/>
            <person name="Le Chatelier E."/>
            <person name="Peletier E."/>
            <person name="Bonde I."/>
            <person name="Nielsen T."/>
            <person name="Manichanh C."/>
            <person name="Arumugam M."/>
            <person name="Batto J."/>
            <person name="Santos M.B.Q.D."/>
            <person name="Blom N."/>
            <person name="Borruel N."/>
            <person name="Burgdorf K.S."/>
            <person name="Boumezbeur F."/>
            <person name="Casellas F."/>
            <person name="Dore J."/>
            <person name="Guarner F."/>
            <person name="Hansen T."/>
            <person name="Hildebrand F."/>
            <person name="Kaas R.S."/>
            <person name="Kennedy S."/>
            <person name="Kristiansen K."/>
            <person name="Kultima J.R."/>
            <person name="Leonard P."/>
            <person name="Levenez F."/>
            <person name="Lund O."/>
            <person name="Moumen B."/>
            <person name="Le Paslier D."/>
            <person name="Pons N."/>
            <person name="Pedersen O."/>
            <person name="Prifti E."/>
            <person name="Qin J."/>
            <person name="Raes J."/>
            <person name="Tap J."/>
            <person name="Tims S."/>
            <person name="Ussery D.W."/>
            <person name="Yamada T."/>
            <person name="MetaHit consortium"/>
            <person name="Renault P."/>
            <person name="Sicheritz-Ponten T."/>
            <person name="Bork P."/>
            <person name="Wang J."/>
            <person name="Brunak S."/>
            <person name="Ehrlich S.D."/>
        </authorList>
    </citation>
    <scope>NUCLEOTIDE SEQUENCE [LARGE SCALE GENOMIC DNA]</scope>
</reference>
<organism evidence="3 4">
    <name type="scientific">Intestinibacter bartlettii CAG:1329</name>
    <dbReference type="NCBI Taxonomy" id="1263063"/>
    <lineage>
        <taxon>Bacteria</taxon>
        <taxon>Bacillati</taxon>
        <taxon>Bacillota</taxon>
        <taxon>Clostridia</taxon>
        <taxon>Peptostreptococcales</taxon>
        <taxon>Peptostreptococcaceae</taxon>
        <taxon>Intestinibacter</taxon>
    </lineage>
</organism>
<keyword evidence="2" id="KW-1133">Transmembrane helix</keyword>
<gene>
    <name evidence="3" type="ORF">BN488_02209</name>
</gene>
<sequence>MNEEHLKETLERLERRINNHAQEIDKLKEDSAVLRTEIKNLCIDLKSLTATLKWFITALVGAFISFFFYAVQNNIF</sequence>
<protein>
    <recommendedName>
        <fullName evidence="5">Hemolysin XhlA</fullName>
    </recommendedName>
</protein>
<dbReference type="Pfam" id="PF10779">
    <property type="entry name" value="XhlA"/>
    <property type="match status" value="1"/>
</dbReference>
<keyword evidence="1" id="KW-0175">Coiled coil</keyword>
<evidence type="ECO:0000313" key="4">
    <source>
        <dbReference type="Proteomes" id="UP000017980"/>
    </source>
</evidence>
<dbReference type="AlphaFoldDB" id="R5Y3D4"/>
<keyword evidence="2" id="KW-0812">Transmembrane</keyword>